<gene>
    <name evidence="1" type="ORF">SKAU_G00285200</name>
</gene>
<feature type="non-terminal residue" evidence="1">
    <location>
        <position position="67"/>
    </location>
</feature>
<proteinExistence type="predicted"/>
<protein>
    <submittedName>
        <fullName evidence="1">Uncharacterized protein</fullName>
    </submittedName>
</protein>
<comment type="caution">
    <text evidence="1">The sequence shown here is derived from an EMBL/GenBank/DDBJ whole genome shotgun (WGS) entry which is preliminary data.</text>
</comment>
<sequence>MGYPILGTCFLGKGSQRRVSPHHYPLPLHPIDRVLRLQPSCTGASKQHSLRQATRSIPLDEEIHVST</sequence>
<organism evidence="1 2">
    <name type="scientific">Synaphobranchus kaupii</name>
    <name type="common">Kaup's arrowtooth eel</name>
    <dbReference type="NCBI Taxonomy" id="118154"/>
    <lineage>
        <taxon>Eukaryota</taxon>
        <taxon>Metazoa</taxon>
        <taxon>Chordata</taxon>
        <taxon>Craniata</taxon>
        <taxon>Vertebrata</taxon>
        <taxon>Euteleostomi</taxon>
        <taxon>Actinopterygii</taxon>
        <taxon>Neopterygii</taxon>
        <taxon>Teleostei</taxon>
        <taxon>Anguilliformes</taxon>
        <taxon>Synaphobranchidae</taxon>
        <taxon>Synaphobranchus</taxon>
    </lineage>
</organism>
<name>A0A9Q1EXV0_SYNKA</name>
<keyword evidence="2" id="KW-1185">Reference proteome</keyword>
<accession>A0A9Q1EXV0</accession>
<reference evidence="1" key="1">
    <citation type="journal article" date="2023" name="Science">
        <title>Genome structures resolve the early diversification of teleost fishes.</title>
        <authorList>
            <person name="Parey E."/>
            <person name="Louis A."/>
            <person name="Montfort J."/>
            <person name="Bouchez O."/>
            <person name="Roques C."/>
            <person name="Iampietro C."/>
            <person name="Lluch J."/>
            <person name="Castinel A."/>
            <person name="Donnadieu C."/>
            <person name="Desvignes T."/>
            <person name="Floi Bucao C."/>
            <person name="Jouanno E."/>
            <person name="Wen M."/>
            <person name="Mejri S."/>
            <person name="Dirks R."/>
            <person name="Jansen H."/>
            <person name="Henkel C."/>
            <person name="Chen W.J."/>
            <person name="Zahm M."/>
            <person name="Cabau C."/>
            <person name="Klopp C."/>
            <person name="Thompson A.W."/>
            <person name="Robinson-Rechavi M."/>
            <person name="Braasch I."/>
            <person name="Lecointre G."/>
            <person name="Bobe J."/>
            <person name="Postlethwait J.H."/>
            <person name="Berthelot C."/>
            <person name="Roest Crollius H."/>
            <person name="Guiguen Y."/>
        </authorList>
    </citation>
    <scope>NUCLEOTIDE SEQUENCE</scope>
    <source>
        <strain evidence="1">WJC10195</strain>
    </source>
</reference>
<dbReference type="EMBL" id="JAINUF010000011">
    <property type="protein sequence ID" value="KAJ8347119.1"/>
    <property type="molecule type" value="Genomic_DNA"/>
</dbReference>
<evidence type="ECO:0000313" key="2">
    <source>
        <dbReference type="Proteomes" id="UP001152622"/>
    </source>
</evidence>
<dbReference type="AlphaFoldDB" id="A0A9Q1EXV0"/>
<evidence type="ECO:0000313" key="1">
    <source>
        <dbReference type="EMBL" id="KAJ8347119.1"/>
    </source>
</evidence>
<dbReference type="Proteomes" id="UP001152622">
    <property type="component" value="Chromosome 11"/>
</dbReference>